<evidence type="ECO:0000313" key="2">
    <source>
        <dbReference type="Proteomes" id="UP000016201"/>
    </source>
</evidence>
<sequence>MNSDAIWTETEESRLKREDEVRIQKLRRLFDLMDEREEAEEVAEAKLGKALRVLSWSDFEDLDVCPGLEALEEQALSGRIAAYHQCVDSTEQHRKWLKAFRSAMPYLAKMLLVTDASLFIRLRSTLDRYAEISYPNLLVMIQPKLQTLNSIEA</sequence>
<organism evidence="1 2">
    <name type="scientific">Acinetobacter tandoii DSM 14970 = CIP 107469</name>
    <dbReference type="NCBI Taxonomy" id="1120927"/>
    <lineage>
        <taxon>Bacteria</taxon>
        <taxon>Pseudomonadati</taxon>
        <taxon>Pseudomonadota</taxon>
        <taxon>Gammaproteobacteria</taxon>
        <taxon>Moraxellales</taxon>
        <taxon>Moraxellaceae</taxon>
        <taxon>Acinetobacter</taxon>
    </lineage>
</organism>
<dbReference type="RefSeq" id="WP_016165423.1">
    <property type="nucleotide sequence ID" value="NZ_JHZG01000028.1"/>
</dbReference>
<reference evidence="1 2" key="1">
    <citation type="submission" date="2013-03" db="EMBL/GenBank/DDBJ databases">
        <title>The Genome Sequence of Acinetobacter tandoii CIP 107469.</title>
        <authorList>
            <consortium name="The Broad Institute Genome Sequencing Platform"/>
            <consortium name="The Broad Institute Genome Sequencing Center for Infectious Disease"/>
            <person name="Cerqueira G."/>
            <person name="Feldgarden M."/>
            <person name="Courvalin P."/>
            <person name="Perichon B."/>
            <person name="Grillot-Courvalin C."/>
            <person name="Clermont D."/>
            <person name="Rocha E."/>
            <person name="Yoon E.-J."/>
            <person name="Nemec A."/>
            <person name="Walker B."/>
            <person name="Young S.K."/>
            <person name="Zeng Q."/>
            <person name="Gargeya S."/>
            <person name="Fitzgerald M."/>
            <person name="Haas B."/>
            <person name="Abouelleil A."/>
            <person name="Alvarado L."/>
            <person name="Arachchi H.M."/>
            <person name="Berlin A.M."/>
            <person name="Chapman S.B."/>
            <person name="Dewar J."/>
            <person name="Goldberg J."/>
            <person name="Griggs A."/>
            <person name="Gujja S."/>
            <person name="Hansen M."/>
            <person name="Howarth C."/>
            <person name="Imamovic A."/>
            <person name="Larimer J."/>
            <person name="McCowan C."/>
            <person name="Murphy C."/>
            <person name="Neiman D."/>
            <person name="Pearson M."/>
            <person name="Priest M."/>
            <person name="Roberts A."/>
            <person name="Saif S."/>
            <person name="Shea T."/>
            <person name="Sisk P."/>
            <person name="Sykes S."/>
            <person name="Wortman J."/>
            <person name="Nusbaum C."/>
            <person name="Birren B."/>
        </authorList>
    </citation>
    <scope>NUCLEOTIDE SEQUENCE [LARGE SCALE GENOMIC DNA]</scope>
    <source>
        <strain evidence="1 2">CIP 107469</strain>
    </source>
</reference>
<evidence type="ECO:0000313" key="1">
    <source>
        <dbReference type="EMBL" id="EOR11222.1"/>
    </source>
</evidence>
<comment type="caution">
    <text evidence="1">The sequence shown here is derived from an EMBL/GenBank/DDBJ whole genome shotgun (WGS) entry which is preliminary data.</text>
</comment>
<dbReference type="PATRIC" id="fig|1120927.3.peg.176"/>
<accession>R9B9Y1</accession>
<dbReference type="Proteomes" id="UP000016201">
    <property type="component" value="Unassembled WGS sequence"/>
</dbReference>
<protein>
    <submittedName>
        <fullName evidence="1">Uncharacterized protein</fullName>
    </submittedName>
</protein>
<dbReference type="OrthoDB" id="6687898at2"/>
<keyword evidence="2" id="KW-1185">Reference proteome</keyword>
<name>R9B9Y1_9GAMM</name>
<gene>
    <name evidence="1" type="ORF">I593_00183</name>
</gene>
<dbReference type="EMBL" id="AQFM01000006">
    <property type="protein sequence ID" value="EOR11222.1"/>
    <property type="molecule type" value="Genomic_DNA"/>
</dbReference>
<dbReference type="AlphaFoldDB" id="R9B9Y1"/>
<proteinExistence type="predicted"/>